<proteinExistence type="predicted"/>
<feature type="domain" description="HPt" evidence="2">
    <location>
        <begin position="24"/>
        <end position="108"/>
    </location>
</feature>
<keyword evidence="1" id="KW-0902">Two-component regulatory system</keyword>
<accession>A0A521DQI3</accession>
<organism evidence="3 4">
    <name type="scientific">Thalassovita litoralis</name>
    <dbReference type="NCBI Taxonomy" id="1010611"/>
    <lineage>
        <taxon>Bacteria</taxon>
        <taxon>Pseudomonadati</taxon>
        <taxon>Pseudomonadota</taxon>
        <taxon>Alphaproteobacteria</taxon>
        <taxon>Rhodobacterales</taxon>
        <taxon>Roseobacteraceae</taxon>
        <taxon>Thalassovita</taxon>
    </lineage>
</organism>
<dbReference type="SUPFAM" id="SSF47226">
    <property type="entry name" value="Histidine-containing phosphotransfer domain, HPT domain"/>
    <property type="match status" value="1"/>
</dbReference>
<evidence type="ECO:0000259" key="2">
    <source>
        <dbReference type="Pfam" id="PF01627"/>
    </source>
</evidence>
<protein>
    <submittedName>
        <fullName evidence="3">Hpt domain-containing protein</fullName>
    </submittedName>
</protein>
<dbReference type="Proteomes" id="UP000316030">
    <property type="component" value="Unassembled WGS sequence"/>
</dbReference>
<dbReference type="AlphaFoldDB" id="A0A521DQI3"/>
<dbReference type="Pfam" id="PF01627">
    <property type="entry name" value="Hpt"/>
    <property type="match status" value="1"/>
</dbReference>
<dbReference type="EMBL" id="FXTO01000012">
    <property type="protein sequence ID" value="SMO73999.1"/>
    <property type="molecule type" value="Genomic_DNA"/>
</dbReference>
<dbReference type="InterPro" id="IPR036641">
    <property type="entry name" value="HPT_dom_sf"/>
</dbReference>
<dbReference type="GO" id="GO:0000160">
    <property type="term" value="P:phosphorelay signal transduction system"/>
    <property type="evidence" value="ECO:0007669"/>
    <property type="project" value="UniProtKB-KW"/>
</dbReference>
<name>A0A521DQI3_9RHOB</name>
<evidence type="ECO:0000256" key="1">
    <source>
        <dbReference type="ARBA" id="ARBA00023012"/>
    </source>
</evidence>
<reference evidence="3 4" key="1">
    <citation type="submission" date="2017-05" db="EMBL/GenBank/DDBJ databases">
        <authorList>
            <person name="Varghese N."/>
            <person name="Submissions S."/>
        </authorList>
    </citation>
    <scope>NUCLEOTIDE SEQUENCE [LARGE SCALE GENOMIC DNA]</scope>
    <source>
        <strain evidence="3 4">DSM 29506</strain>
    </source>
</reference>
<gene>
    <name evidence="3" type="ORF">SAMN06265173_11254</name>
</gene>
<dbReference type="GO" id="GO:0004672">
    <property type="term" value="F:protein kinase activity"/>
    <property type="evidence" value="ECO:0007669"/>
    <property type="project" value="UniProtKB-ARBA"/>
</dbReference>
<evidence type="ECO:0000313" key="4">
    <source>
        <dbReference type="Proteomes" id="UP000316030"/>
    </source>
</evidence>
<evidence type="ECO:0000313" key="3">
    <source>
        <dbReference type="EMBL" id="SMO73999.1"/>
    </source>
</evidence>
<sequence>MQAARNAAYAELFAAKLAEMRPGFAATLARRLTRMEQVRDSDVLLSSPAQAMDLFRHYAHKTAGMAATMGFPELGELSFAAEAAVTRYMENPAHLAAALDAVDDMLGEMALIVHDYPA</sequence>
<dbReference type="Gene3D" id="1.20.120.160">
    <property type="entry name" value="HPT domain"/>
    <property type="match status" value="1"/>
</dbReference>
<keyword evidence="4" id="KW-1185">Reference proteome</keyword>
<dbReference type="InterPro" id="IPR008207">
    <property type="entry name" value="Sig_transdc_His_kin_Hpt_dom"/>
</dbReference>